<organism evidence="1 2">
    <name type="scientific">Effrenium voratum</name>
    <dbReference type="NCBI Taxonomy" id="2562239"/>
    <lineage>
        <taxon>Eukaryota</taxon>
        <taxon>Sar</taxon>
        <taxon>Alveolata</taxon>
        <taxon>Dinophyceae</taxon>
        <taxon>Suessiales</taxon>
        <taxon>Symbiodiniaceae</taxon>
        <taxon>Effrenium</taxon>
    </lineage>
</organism>
<keyword evidence="2" id="KW-1185">Reference proteome</keyword>
<evidence type="ECO:0000313" key="2">
    <source>
        <dbReference type="Proteomes" id="UP001178507"/>
    </source>
</evidence>
<proteinExistence type="predicted"/>
<name>A0AA36I9W3_9DINO</name>
<dbReference type="EMBL" id="CAUJNA010001046">
    <property type="protein sequence ID" value="CAJ1383766.1"/>
    <property type="molecule type" value="Genomic_DNA"/>
</dbReference>
<comment type="caution">
    <text evidence="1">The sequence shown here is derived from an EMBL/GenBank/DDBJ whole genome shotgun (WGS) entry which is preliminary data.</text>
</comment>
<gene>
    <name evidence="1" type="ORF">EVOR1521_LOCUS10792</name>
</gene>
<dbReference type="Proteomes" id="UP001178507">
    <property type="component" value="Unassembled WGS sequence"/>
</dbReference>
<sequence>MSMWTLELLCTSRRPDIGFCICALAVVLQSIRWDPVPQGKMAKAMKATKAMKAKWELKPFTAKEKSPWKAAVSSVRKELKVRKRDHPALFMLGAAGKHLYEAVQEQYKKAGSKNWKLKKFSKKESAPWIAAVASAQKQLHVKSRVHPALFLLSVVGKELYEAAQALYVKPRTKAMKAMKAMKAKKAMKAMKAMK</sequence>
<evidence type="ECO:0000313" key="1">
    <source>
        <dbReference type="EMBL" id="CAJ1383766.1"/>
    </source>
</evidence>
<accession>A0AA36I9W3</accession>
<protein>
    <submittedName>
        <fullName evidence="1">Uncharacterized protein</fullName>
    </submittedName>
</protein>
<reference evidence="1" key="1">
    <citation type="submission" date="2023-08" db="EMBL/GenBank/DDBJ databases">
        <authorList>
            <person name="Chen Y."/>
            <person name="Shah S."/>
            <person name="Dougan E. K."/>
            <person name="Thang M."/>
            <person name="Chan C."/>
        </authorList>
    </citation>
    <scope>NUCLEOTIDE SEQUENCE</scope>
</reference>
<dbReference type="AlphaFoldDB" id="A0AA36I9W3"/>